<feature type="transmembrane region" description="Helical" evidence="7">
    <location>
        <begin position="240"/>
        <end position="258"/>
    </location>
</feature>
<dbReference type="EMBL" id="MUXE01000014">
    <property type="protein sequence ID" value="PUE63753.1"/>
    <property type="molecule type" value="Genomic_DNA"/>
</dbReference>
<feature type="transmembrane region" description="Helical" evidence="7">
    <location>
        <begin position="155"/>
        <end position="173"/>
    </location>
</feature>
<dbReference type="Proteomes" id="UP000251135">
    <property type="component" value="Unassembled WGS sequence"/>
</dbReference>
<evidence type="ECO:0000256" key="6">
    <source>
        <dbReference type="ARBA" id="ARBA00023136"/>
    </source>
</evidence>
<proteinExistence type="inferred from homology"/>
<dbReference type="GO" id="GO:0005886">
    <property type="term" value="C:plasma membrane"/>
    <property type="evidence" value="ECO:0007669"/>
    <property type="project" value="UniProtKB-SubCell"/>
</dbReference>
<comment type="caution">
    <text evidence="8">The sequence shown here is derived from an EMBL/GenBank/DDBJ whole genome shotgun (WGS) entry which is preliminary data.</text>
</comment>
<evidence type="ECO:0000256" key="3">
    <source>
        <dbReference type="ARBA" id="ARBA00022475"/>
    </source>
</evidence>
<dbReference type="Pfam" id="PF13440">
    <property type="entry name" value="Polysacc_synt_3"/>
    <property type="match status" value="1"/>
</dbReference>
<dbReference type="OrthoDB" id="3831435at2"/>
<name>A0A363CXK7_9BACT</name>
<evidence type="ECO:0000313" key="9">
    <source>
        <dbReference type="Proteomes" id="UP000251135"/>
    </source>
</evidence>
<feature type="transmembrane region" description="Helical" evidence="7">
    <location>
        <begin position="15"/>
        <end position="35"/>
    </location>
</feature>
<dbReference type="AlphaFoldDB" id="A0A363CXK7"/>
<evidence type="ECO:0000256" key="2">
    <source>
        <dbReference type="ARBA" id="ARBA00007430"/>
    </source>
</evidence>
<dbReference type="RefSeq" id="WP_108560035.1">
    <property type="nucleotide sequence ID" value="NZ_MUXE01000014.1"/>
</dbReference>
<evidence type="ECO:0000256" key="1">
    <source>
        <dbReference type="ARBA" id="ARBA00004651"/>
    </source>
</evidence>
<feature type="transmembrane region" description="Helical" evidence="7">
    <location>
        <begin position="117"/>
        <end position="134"/>
    </location>
</feature>
<reference evidence="8 9" key="1">
    <citation type="submission" date="2017-02" db="EMBL/GenBank/DDBJ databases">
        <title>Arcobacter caeni sp. nov, a new Arcobacter species isolated from reclaimed water.</title>
        <authorList>
            <person name="Figueras M.J."/>
            <person name="Perez-Cataluna A."/>
            <person name="Salas-Masso N."/>
        </authorList>
    </citation>
    <scope>NUCLEOTIDE SEQUENCE [LARGE SCALE GENOMIC DNA]</scope>
    <source>
        <strain evidence="8 9">RW17-10</strain>
    </source>
</reference>
<keyword evidence="6 7" id="KW-0472">Membrane</keyword>
<keyword evidence="5 7" id="KW-1133">Transmembrane helix</keyword>
<feature type="transmembrane region" description="Helical" evidence="7">
    <location>
        <begin position="340"/>
        <end position="361"/>
    </location>
</feature>
<evidence type="ECO:0000256" key="5">
    <source>
        <dbReference type="ARBA" id="ARBA00022989"/>
    </source>
</evidence>
<comment type="subcellular location">
    <subcellularLocation>
        <location evidence="1">Cell membrane</location>
        <topology evidence="1">Multi-pass membrane protein</topology>
    </subcellularLocation>
</comment>
<dbReference type="InterPro" id="IPR050833">
    <property type="entry name" value="Poly_Biosynth_Transport"/>
</dbReference>
<feature type="transmembrane region" description="Helical" evidence="7">
    <location>
        <begin position="392"/>
        <end position="414"/>
    </location>
</feature>
<dbReference type="PANTHER" id="PTHR30250:SF10">
    <property type="entry name" value="LIPOPOLYSACCHARIDE BIOSYNTHESIS PROTEIN WZXC"/>
    <property type="match status" value="1"/>
</dbReference>
<comment type="similarity">
    <text evidence="2">Belongs to the polysaccharide synthase family.</text>
</comment>
<accession>A0A363CXK7</accession>
<feature type="transmembrane region" description="Helical" evidence="7">
    <location>
        <begin position="47"/>
        <end position="69"/>
    </location>
</feature>
<evidence type="ECO:0000313" key="8">
    <source>
        <dbReference type="EMBL" id="PUE63753.1"/>
    </source>
</evidence>
<organism evidence="8 9">
    <name type="scientific">Arcobacter caeni</name>
    <dbReference type="NCBI Taxonomy" id="1912877"/>
    <lineage>
        <taxon>Bacteria</taxon>
        <taxon>Pseudomonadati</taxon>
        <taxon>Campylobacterota</taxon>
        <taxon>Epsilonproteobacteria</taxon>
        <taxon>Campylobacterales</taxon>
        <taxon>Arcobacteraceae</taxon>
        <taxon>Arcobacter</taxon>
    </lineage>
</organism>
<protein>
    <recommendedName>
        <fullName evidence="10">Translocase</fullName>
    </recommendedName>
</protein>
<keyword evidence="3" id="KW-1003">Cell membrane</keyword>
<evidence type="ECO:0000256" key="7">
    <source>
        <dbReference type="SAM" id="Phobius"/>
    </source>
</evidence>
<feature type="transmembrane region" description="Helical" evidence="7">
    <location>
        <begin position="81"/>
        <end position="105"/>
    </location>
</feature>
<keyword evidence="4 7" id="KW-0812">Transmembrane</keyword>
<evidence type="ECO:0000256" key="4">
    <source>
        <dbReference type="ARBA" id="ARBA00022692"/>
    </source>
</evidence>
<gene>
    <name evidence="8" type="ORF">B0174_09400</name>
</gene>
<feature type="transmembrane region" description="Helical" evidence="7">
    <location>
        <begin position="304"/>
        <end position="328"/>
    </location>
</feature>
<evidence type="ECO:0008006" key="10">
    <source>
        <dbReference type="Google" id="ProtNLM"/>
    </source>
</evidence>
<sequence>MLKIFKLKSEFSKNVLTLMTGTTIAQAIPIAITPILTRVYTPENFGIFALFIAVVTILSVIATGRYEFAILLPKKDKDAKVVLALSSIITTITSLILLFIVVLFNSSLTKILGNPEISFWLYFVPLAVFLNGVYQSLNYWVNRKKRYKVLANNRILQSGTVSSTNLVMGISGFSSVGLVVGQILGQFVATVFLVLKVFKEDNIVFKNISKIQLLVFLKRYKKFPKIDIPASLFNVSSHQLIHMFFNIMFSATIAGYFYLTQRILGIPVSVLSSAVLSVFQEQAAKEYKQFGHAREIFLSTFKKLFMLIVIPSIFFCYYAVDIFIFVFGEEWKEAGVYAQILTPMLFLQFIAGPLGVMLYIGEKQEVNFYTQAILVVLVIFSFLVGATAKDVVIYLSFSFSFFYIVQLLVSFRIAGFFKGISHG</sequence>
<keyword evidence="9" id="KW-1185">Reference proteome</keyword>
<dbReference type="PANTHER" id="PTHR30250">
    <property type="entry name" value="PST FAMILY PREDICTED COLANIC ACID TRANSPORTER"/>
    <property type="match status" value="1"/>
</dbReference>
<feature type="transmembrane region" description="Helical" evidence="7">
    <location>
        <begin position="368"/>
        <end position="386"/>
    </location>
</feature>